<feature type="compositionally biased region" description="Basic residues" evidence="1">
    <location>
        <begin position="11"/>
        <end position="27"/>
    </location>
</feature>
<proteinExistence type="predicted"/>
<protein>
    <submittedName>
        <fullName evidence="2">Aspartyl-tRNA synthetase @ Aspartyl-tRNA(Asn) synthetase</fullName>
        <ecNumber evidence="2">6.1.1.12</ecNumber>
        <ecNumber evidence="2">6.1.1.23</ecNumber>
    </submittedName>
</protein>
<dbReference type="EC" id="6.1.1.12" evidence="2"/>
<organism evidence="2">
    <name type="scientific">uncultured Microvirga sp</name>
    <dbReference type="NCBI Taxonomy" id="412392"/>
    <lineage>
        <taxon>Bacteria</taxon>
        <taxon>Pseudomonadati</taxon>
        <taxon>Pseudomonadota</taxon>
        <taxon>Alphaproteobacteria</taxon>
        <taxon>Hyphomicrobiales</taxon>
        <taxon>Methylobacteriaceae</taxon>
        <taxon>Microvirga</taxon>
        <taxon>environmental samples</taxon>
    </lineage>
</organism>
<dbReference type="GO" id="GO:0004815">
    <property type="term" value="F:aspartate-tRNA ligase activity"/>
    <property type="evidence" value="ECO:0007669"/>
    <property type="project" value="UniProtKB-EC"/>
</dbReference>
<feature type="compositionally biased region" description="Basic and acidic residues" evidence="1">
    <location>
        <begin position="28"/>
        <end position="43"/>
    </location>
</feature>
<gene>
    <name evidence="2" type="ORF">AVDCRST_MAG90-1432</name>
</gene>
<keyword evidence="2" id="KW-0436">Ligase</keyword>
<keyword evidence="2" id="KW-0030">Aminoacyl-tRNA synthetase</keyword>
<name>A0A6J4LD63_9HYPH</name>
<feature type="non-terminal residue" evidence="2">
    <location>
        <position position="73"/>
    </location>
</feature>
<dbReference type="GO" id="GO:0050560">
    <property type="term" value="F:aspartate-tRNA(Asn) ligase activity"/>
    <property type="evidence" value="ECO:0007669"/>
    <property type="project" value="UniProtKB-EC"/>
</dbReference>
<dbReference type="EC" id="6.1.1.23" evidence="2"/>
<evidence type="ECO:0000256" key="1">
    <source>
        <dbReference type="SAM" id="MobiDB-lite"/>
    </source>
</evidence>
<feature type="non-terminal residue" evidence="2">
    <location>
        <position position="1"/>
    </location>
</feature>
<evidence type="ECO:0000313" key="2">
    <source>
        <dbReference type="EMBL" id="CAA9330093.1"/>
    </source>
</evidence>
<accession>A0A6J4LD63</accession>
<reference evidence="2" key="1">
    <citation type="submission" date="2020-02" db="EMBL/GenBank/DDBJ databases">
        <authorList>
            <person name="Meier V. D."/>
        </authorList>
    </citation>
    <scope>NUCLEOTIDE SEQUENCE</scope>
    <source>
        <strain evidence="2">AVDCRST_MAG90</strain>
    </source>
</reference>
<dbReference type="AlphaFoldDB" id="A0A6J4LD63"/>
<sequence length="73" mass="7956">HAERLPLRRPAAWRHGGRHRPHRHAARRRAEPARGDPLSHEPAGRGPPARRAVPGHAEATARAAHSVEPAGVM</sequence>
<dbReference type="EMBL" id="CADCUC010000279">
    <property type="protein sequence ID" value="CAA9330093.1"/>
    <property type="molecule type" value="Genomic_DNA"/>
</dbReference>
<feature type="region of interest" description="Disordered" evidence="1">
    <location>
        <begin position="1"/>
        <end position="73"/>
    </location>
</feature>